<comment type="caution">
    <text evidence="2">The sequence shown here is derived from an EMBL/GenBank/DDBJ whole genome shotgun (WGS) entry which is preliminary data.</text>
</comment>
<dbReference type="Proteomes" id="UP001610444">
    <property type="component" value="Unassembled WGS sequence"/>
</dbReference>
<feature type="compositionally biased region" description="Basic and acidic residues" evidence="1">
    <location>
        <begin position="141"/>
        <end position="154"/>
    </location>
</feature>
<dbReference type="EMBL" id="JBFXLR010000027">
    <property type="protein sequence ID" value="KAL2847942.1"/>
    <property type="molecule type" value="Genomic_DNA"/>
</dbReference>
<feature type="compositionally biased region" description="Basic and acidic residues" evidence="1">
    <location>
        <begin position="243"/>
        <end position="256"/>
    </location>
</feature>
<feature type="region of interest" description="Disordered" evidence="1">
    <location>
        <begin position="122"/>
        <end position="274"/>
    </location>
</feature>
<dbReference type="GeneID" id="98150990"/>
<protein>
    <recommendedName>
        <fullName evidence="4">Protein TMA23</fullName>
    </recommendedName>
</protein>
<dbReference type="RefSeq" id="XP_070897987.1">
    <property type="nucleotide sequence ID" value="XM_071035826.1"/>
</dbReference>
<evidence type="ECO:0008006" key="4">
    <source>
        <dbReference type="Google" id="ProtNLM"/>
    </source>
</evidence>
<organism evidence="2 3">
    <name type="scientific">Aspergillus pseudodeflectus</name>
    <dbReference type="NCBI Taxonomy" id="176178"/>
    <lineage>
        <taxon>Eukaryota</taxon>
        <taxon>Fungi</taxon>
        <taxon>Dikarya</taxon>
        <taxon>Ascomycota</taxon>
        <taxon>Pezizomycotina</taxon>
        <taxon>Eurotiomycetes</taxon>
        <taxon>Eurotiomycetidae</taxon>
        <taxon>Eurotiales</taxon>
        <taxon>Aspergillaceae</taxon>
        <taxon>Aspergillus</taxon>
        <taxon>Aspergillus subgen. Nidulantes</taxon>
    </lineage>
</organism>
<evidence type="ECO:0000313" key="3">
    <source>
        <dbReference type="Proteomes" id="UP001610444"/>
    </source>
</evidence>
<evidence type="ECO:0000313" key="2">
    <source>
        <dbReference type="EMBL" id="KAL2847942.1"/>
    </source>
</evidence>
<gene>
    <name evidence="2" type="ORF">BJX68DRAFT_105908</name>
</gene>
<feature type="compositionally biased region" description="Basic and acidic residues" evidence="1">
    <location>
        <begin position="124"/>
        <end position="134"/>
    </location>
</feature>
<accession>A0ABR4K6K9</accession>
<name>A0ABR4K6K9_9EURO</name>
<feature type="compositionally biased region" description="Basic residues" evidence="1">
    <location>
        <begin position="232"/>
        <end position="242"/>
    </location>
</feature>
<proteinExistence type="predicted"/>
<reference evidence="2 3" key="1">
    <citation type="submission" date="2024-07" db="EMBL/GenBank/DDBJ databases">
        <title>Section-level genome sequencing and comparative genomics of Aspergillus sections Usti and Cavernicolus.</title>
        <authorList>
            <consortium name="Lawrence Berkeley National Laboratory"/>
            <person name="Nybo J.L."/>
            <person name="Vesth T.C."/>
            <person name="Theobald S."/>
            <person name="Frisvad J.C."/>
            <person name="Larsen T.O."/>
            <person name="Kjaerboelling I."/>
            <person name="Rothschild-Mancinelli K."/>
            <person name="Lyhne E.K."/>
            <person name="Kogle M.E."/>
            <person name="Barry K."/>
            <person name="Clum A."/>
            <person name="Na H."/>
            <person name="Ledsgaard L."/>
            <person name="Lin J."/>
            <person name="Lipzen A."/>
            <person name="Kuo A."/>
            <person name="Riley R."/>
            <person name="Mondo S."/>
            <person name="LaButti K."/>
            <person name="Haridas S."/>
            <person name="Pangalinan J."/>
            <person name="Salamov A.A."/>
            <person name="Simmons B.A."/>
            <person name="Magnuson J.K."/>
            <person name="Chen J."/>
            <person name="Drula E."/>
            <person name="Henrissat B."/>
            <person name="Wiebenga A."/>
            <person name="Lubbers R.J."/>
            <person name="Gomes A.C."/>
            <person name="Macurrencykelacurrency M.R."/>
            <person name="Stajich J."/>
            <person name="Grigoriev I.V."/>
            <person name="Mortensen U.H."/>
            <person name="De vries R.P."/>
            <person name="Baker S.E."/>
            <person name="Andersen M.R."/>
        </authorList>
    </citation>
    <scope>NUCLEOTIDE SEQUENCE [LARGE SCALE GENOMIC DNA]</scope>
    <source>
        <strain evidence="2 3">CBS 756.74</strain>
    </source>
</reference>
<keyword evidence="3" id="KW-1185">Reference proteome</keyword>
<sequence>MTTISTAPQKKIDPYAYLIRHGWSGTGNPLNPDRAGGSRGGLGLTKPILVARRSGNQGVGKKTTKDPTNQWWLRGFEDALKGVGTDAAANAASGSTAGKANALTSELYRFFVRGEVIRGTLGDDVNKGDVVDKAKTKKRKRDEGDEGVRETKEEKRKRKEEKRARKAEKEARREARRVKKEEKRAKKEKKALRALTKKRPEEDYPTPVSMDLDPADNEQGTEMPLDLEKLAKLKKKEKKEKKKDKEGKKVKSKKQDSSSSDETSKRKSKKNKTS</sequence>
<feature type="compositionally biased region" description="Basic and acidic residues" evidence="1">
    <location>
        <begin position="161"/>
        <end position="185"/>
    </location>
</feature>
<feature type="compositionally biased region" description="Basic residues" evidence="1">
    <location>
        <begin position="186"/>
        <end position="197"/>
    </location>
</feature>
<evidence type="ECO:0000256" key="1">
    <source>
        <dbReference type="SAM" id="MobiDB-lite"/>
    </source>
</evidence>